<dbReference type="SUPFAM" id="SSF54001">
    <property type="entry name" value="Cysteine proteinases"/>
    <property type="match status" value="1"/>
</dbReference>
<evidence type="ECO:0000259" key="1">
    <source>
        <dbReference type="Pfam" id="PF05257"/>
    </source>
</evidence>
<reference evidence="3 4" key="1">
    <citation type="submission" date="2021-10" db="EMBL/GenBank/DDBJ databases">
        <title>Anaerobic single-cell dispensing facilitates the cultivation of human gut bacteria.</title>
        <authorList>
            <person name="Afrizal A."/>
        </authorList>
    </citation>
    <scope>NUCLEOTIDE SEQUENCE [LARGE SCALE GENOMIC DNA]</scope>
    <source>
        <strain evidence="3 4">CLA-AA-H232</strain>
    </source>
</reference>
<dbReference type="RefSeq" id="WP_308457079.1">
    <property type="nucleotide sequence ID" value="NZ_JAJEQM010000021.1"/>
</dbReference>
<dbReference type="Pfam" id="PF24032">
    <property type="entry name" value="YQBQ"/>
    <property type="match status" value="1"/>
</dbReference>
<protein>
    <submittedName>
        <fullName evidence="3">CHAP domain-containing protein</fullName>
    </submittedName>
</protein>
<sequence>MSSGFDVAERARKEMQEIGGKCGNNNKYTHWYSDNVENIGYNFWWCAAFVSYVVRQCGVPTSIVPNYSYCPNCIDWARKNGRLHSKHQVTNGTYTPHAGDIFLREGHTGIIVSVSGNSFTTVEGNTGGTSNCRTVGSHTWSFAGGNYDYVFNPEYSDKSNGTSSSGSMESYMYSENSYGGEKEPTAVWNNRVKENIHPAMQNLTPITPTDELRMYANDTDITEMIGNLSWKNSIYELATTMSFDIAKSDATYLKDLMYTPQVGDIIRMVTNAEIFRGVITKADDGDKNSNKYTIADLGWYLNKTSQTYQFKNISAANAIKEICNDLSISIVMLPELTANIKQIYFDKTVSDILKDILEKCGGNYNFDFVPEGLRIYKIGDLTAYPEFQVASNVRQGYSIDYRGNVSHSTSIEDMYNSIKITSEKDNVYKELMVLQNRDLIDKYGFLQKIVKIDTEKENADTVAKRELNENSKVNETFSFEIVEKYDRYTRAGEVISVDGVKYAIESTSHSYKDGWHFDKLELSKLE</sequence>
<dbReference type="Proteomes" id="UP001198242">
    <property type="component" value="Unassembled WGS sequence"/>
</dbReference>
<keyword evidence="4" id="KW-1185">Reference proteome</keyword>
<evidence type="ECO:0000313" key="4">
    <source>
        <dbReference type="Proteomes" id="UP001198242"/>
    </source>
</evidence>
<comment type="caution">
    <text evidence="3">The sequence shown here is derived from an EMBL/GenBank/DDBJ whole genome shotgun (WGS) entry which is preliminary data.</text>
</comment>
<name>A0AAE3E066_9FIRM</name>
<dbReference type="InterPro" id="IPR007921">
    <property type="entry name" value="CHAP_dom"/>
</dbReference>
<dbReference type="AlphaFoldDB" id="A0AAE3E066"/>
<dbReference type="InterPro" id="IPR056937">
    <property type="entry name" value="YqbQ/XkdQ"/>
</dbReference>
<proteinExistence type="predicted"/>
<dbReference type="Pfam" id="PF05257">
    <property type="entry name" value="CHAP"/>
    <property type="match status" value="1"/>
</dbReference>
<evidence type="ECO:0000313" key="3">
    <source>
        <dbReference type="EMBL" id="MCC2211636.1"/>
    </source>
</evidence>
<organism evidence="3 4">
    <name type="scientific">Hominilimicola fabiformis</name>
    <dbReference type="NCBI Taxonomy" id="2885356"/>
    <lineage>
        <taxon>Bacteria</taxon>
        <taxon>Bacillati</taxon>
        <taxon>Bacillota</taxon>
        <taxon>Clostridia</taxon>
        <taxon>Eubacteriales</taxon>
        <taxon>Oscillospiraceae</taxon>
        <taxon>Hominilimicola</taxon>
    </lineage>
</organism>
<dbReference type="SUPFAM" id="SSF69279">
    <property type="entry name" value="Phage tail proteins"/>
    <property type="match status" value="1"/>
</dbReference>
<gene>
    <name evidence="3" type="ORF">LKE05_12680</name>
</gene>
<evidence type="ECO:0000259" key="2">
    <source>
        <dbReference type="Pfam" id="PF24032"/>
    </source>
</evidence>
<feature type="domain" description="YqbQ/XkdQ" evidence="2">
    <location>
        <begin position="229"/>
        <end position="522"/>
    </location>
</feature>
<feature type="domain" description="Peptidase C51" evidence="1">
    <location>
        <begin position="40"/>
        <end position="125"/>
    </location>
</feature>
<accession>A0AAE3E066</accession>
<dbReference type="EMBL" id="JAJEQM010000021">
    <property type="protein sequence ID" value="MCC2211636.1"/>
    <property type="molecule type" value="Genomic_DNA"/>
</dbReference>
<dbReference type="InterPro" id="IPR038765">
    <property type="entry name" value="Papain-like_cys_pep_sf"/>
</dbReference>